<evidence type="ECO:0000256" key="3">
    <source>
        <dbReference type="PROSITE-ProRule" id="PRU00464"/>
    </source>
</evidence>
<dbReference type="SUPFAM" id="SSF54197">
    <property type="entry name" value="HIT-like"/>
    <property type="match status" value="1"/>
</dbReference>
<dbReference type="Gene3D" id="3.30.428.10">
    <property type="entry name" value="HIT-like"/>
    <property type="match status" value="1"/>
</dbReference>
<dbReference type="InterPro" id="IPR011146">
    <property type="entry name" value="HIT-like"/>
</dbReference>
<dbReference type="InterPro" id="IPR001310">
    <property type="entry name" value="Histidine_triad_HIT"/>
</dbReference>
<evidence type="ECO:0000259" key="4">
    <source>
        <dbReference type="PROSITE" id="PS51084"/>
    </source>
</evidence>
<dbReference type="PANTHER" id="PTHR46648:SF1">
    <property type="entry name" value="ADENOSINE 5'-MONOPHOSPHORAMIDASE HNT1"/>
    <property type="match status" value="1"/>
</dbReference>
<dbReference type="AlphaFoldDB" id="A0A455SZC0"/>
<feature type="active site" description="Tele-AMP-histidine intermediate" evidence="1">
    <location>
        <position position="98"/>
    </location>
</feature>
<dbReference type="GO" id="GO:0003824">
    <property type="term" value="F:catalytic activity"/>
    <property type="evidence" value="ECO:0007669"/>
    <property type="project" value="InterPro"/>
</dbReference>
<feature type="short sequence motif" description="Histidine triad motif" evidence="2 3">
    <location>
        <begin position="96"/>
        <end position="100"/>
    </location>
</feature>
<evidence type="ECO:0000256" key="1">
    <source>
        <dbReference type="PIRSR" id="PIRSR601310-1"/>
    </source>
</evidence>
<dbReference type="Pfam" id="PF01230">
    <property type="entry name" value="HIT"/>
    <property type="match status" value="1"/>
</dbReference>
<reference evidence="5" key="1">
    <citation type="submission" date="2018-12" db="EMBL/GenBank/DDBJ databases">
        <title>Novel natural products biosynthetic potential of the class Ktedonobacteria.</title>
        <authorList>
            <person name="Zheng Y."/>
            <person name="Saitou A."/>
            <person name="Wang C.M."/>
            <person name="Toyoda A."/>
            <person name="Minakuchi Y."/>
            <person name="Sekiguchi Y."/>
            <person name="Ueda K."/>
            <person name="Takano H."/>
            <person name="Sakai Y."/>
            <person name="Yokota A."/>
            <person name="Yabe S."/>
        </authorList>
    </citation>
    <scope>NUCLEOTIDE SEQUENCE</scope>
    <source>
        <strain evidence="5">A3-2</strain>
    </source>
</reference>
<dbReference type="EMBL" id="AP019377">
    <property type="protein sequence ID" value="BBH92896.1"/>
    <property type="molecule type" value="Genomic_DNA"/>
</dbReference>
<dbReference type="PRINTS" id="PR00332">
    <property type="entry name" value="HISTRIAD"/>
</dbReference>
<evidence type="ECO:0000313" key="5">
    <source>
        <dbReference type="EMBL" id="BBH92896.1"/>
    </source>
</evidence>
<organism evidence="5">
    <name type="scientific">Thermogemmatispora argillosa</name>
    <dbReference type="NCBI Taxonomy" id="2045280"/>
    <lineage>
        <taxon>Bacteria</taxon>
        <taxon>Bacillati</taxon>
        <taxon>Chloroflexota</taxon>
        <taxon>Ktedonobacteria</taxon>
        <taxon>Thermogemmatisporales</taxon>
        <taxon>Thermogemmatisporaceae</taxon>
        <taxon>Thermogemmatispora</taxon>
    </lineage>
</organism>
<dbReference type="PROSITE" id="PS00892">
    <property type="entry name" value="HIT_1"/>
    <property type="match status" value="1"/>
</dbReference>
<proteinExistence type="predicted"/>
<gene>
    <name evidence="5" type="ORF">KTA_10950</name>
</gene>
<name>A0A455SZC0_9CHLR</name>
<dbReference type="InterPro" id="IPR036265">
    <property type="entry name" value="HIT-like_sf"/>
</dbReference>
<protein>
    <submittedName>
        <fullName evidence="5">Histidine triad protein</fullName>
    </submittedName>
</protein>
<dbReference type="InterPro" id="IPR019808">
    <property type="entry name" value="Histidine_triad_CS"/>
</dbReference>
<dbReference type="PANTHER" id="PTHR46648">
    <property type="entry name" value="HIT FAMILY PROTEIN 1"/>
    <property type="match status" value="1"/>
</dbReference>
<accession>A0A455SZC0</accession>
<sequence>MSCIFCEMISGKVEANIVYQSDEVVAFLSEEQPNPYKVVVAPRKHVETIYDLDDELAARVFQATVHVARAIRRASNCPGLSLVQANGHAAQQRVRHFHLHLLPRFPHDTALGRVFLRWEGCPAERSELERLAADLHAQLSQ</sequence>
<evidence type="ECO:0000256" key="2">
    <source>
        <dbReference type="PIRSR" id="PIRSR601310-3"/>
    </source>
</evidence>
<dbReference type="PROSITE" id="PS51084">
    <property type="entry name" value="HIT_2"/>
    <property type="match status" value="1"/>
</dbReference>
<feature type="domain" description="HIT" evidence="4">
    <location>
        <begin position="4"/>
        <end position="111"/>
    </location>
</feature>
<dbReference type="GO" id="GO:0009117">
    <property type="term" value="P:nucleotide metabolic process"/>
    <property type="evidence" value="ECO:0007669"/>
    <property type="project" value="TreeGrafter"/>
</dbReference>